<evidence type="ECO:0000256" key="4">
    <source>
        <dbReference type="ARBA" id="ARBA00022927"/>
    </source>
</evidence>
<keyword evidence="5" id="KW-0811">Translocation</keyword>
<dbReference type="GO" id="GO:0005643">
    <property type="term" value="C:nuclear pore"/>
    <property type="evidence" value="ECO:0007669"/>
    <property type="project" value="UniProtKB-SubCell"/>
</dbReference>
<keyword evidence="3" id="KW-0509">mRNA transport</keyword>
<evidence type="ECO:0000256" key="1">
    <source>
        <dbReference type="ARBA" id="ARBA00004567"/>
    </source>
</evidence>
<dbReference type="GO" id="GO:0000056">
    <property type="term" value="P:ribosomal small subunit export from nucleus"/>
    <property type="evidence" value="ECO:0007669"/>
    <property type="project" value="InterPro"/>
</dbReference>
<organism evidence="9 10">
    <name type="scientific">Cyphellophora europaea (strain CBS 101466)</name>
    <name type="common">Phialophora europaea</name>
    <dbReference type="NCBI Taxonomy" id="1220924"/>
    <lineage>
        <taxon>Eukaryota</taxon>
        <taxon>Fungi</taxon>
        <taxon>Dikarya</taxon>
        <taxon>Ascomycota</taxon>
        <taxon>Pezizomycotina</taxon>
        <taxon>Eurotiomycetes</taxon>
        <taxon>Chaetothyriomycetidae</taxon>
        <taxon>Chaetothyriales</taxon>
        <taxon>Cyphellophoraceae</taxon>
        <taxon>Cyphellophora</taxon>
    </lineage>
</organism>
<keyword evidence="2" id="KW-0813">Transport</keyword>
<dbReference type="AlphaFoldDB" id="W2RSG5"/>
<dbReference type="InParanoid" id="W2RSG5"/>
<dbReference type="GO" id="GO:0017056">
    <property type="term" value="F:structural constituent of nuclear pore"/>
    <property type="evidence" value="ECO:0007669"/>
    <property type="project" value="InterPro"/>
</dbReference>
<feature type="region of interest" description="Disordered" evidence="8">
    <location>
        <begin position="721"/>
        <end position="747"/>
    </location>
</feature>
<sequence>MPKRIGETPPWLCRPSPGARIFSDPTPQAPPSPSKRTSTVIPQATDYYGPRRLIAQRGTEIFAAIGNKIRWAELARTRVQWEEDATKGSEPRPAYRTLSVPVYYPIRQLIISPSGHFLAICTDYTVQVAVVPDHSRLSEQDQSALKLKTYQLGPTTHVLPGSPLASVLWHPLANATTSTDCLVTVTAEAAVRVWELDRSNQFSFERPELAVDLRKLADGVSCDQDFEPSSFGKSRGFSVDDFDMEAAASCFGGRGADDEDAWASMTLWTAMKNGDVYALCPLLPSKWQPTTTTIPSLSTSAVSRMATIVAEDVDVDERRAADQQYEWVSEIDSDEPLPYDDASTESETRLRPLNPSAIPRLQGPFEIGVDEEDDIEITDIVVFPPRLDGDDLYSGEDEADDFGASGMPYTTILLAGSDGKVRIALDLDGVSGQWLPKKGRSTFSVPVAEPKELTTINTVDLGLERSFGSSDTATPFVSLTLDTVHRYTLFASVEWKLVSISLDEWITRMGMELSGEAEPDSRLQTRLETTRQNQVAFAETVVEAKDRLTEPLSAPAIIDDDDTGYLVLSSSSSSAYAAEFDRGQTHARSLRHSTSFAPSQSPLRQITNTDNQDSASSTDIPPSRAIYTPSRVFDNTAGLPLTQLKQRLPPPQKRILTEQPMRLSPALLDLMSSAHRTVSIQTAELETAAAELFRRCERLREELGEQVKQMSELADRLQHVRNSGEEDLRPGEKKVDQETRMERTKDKQRELNRRFEEVRRKVGKVGAGKRELSLKEKAWVEEIEGIGERVGVGLESGDEGKERAKESLAARHETVKDLAQQLLAESKRLQDLQEQQHEDQLASSKASLVSSTSSGGGRRTSGFLVSSRHQKERIAEVMALVEREGAVIEAVTGRLERLKIDSGL</sequence>
<feature type="compositionally biased region" description="Low complexity" evidence="8">
    <location>
        <begin position="841"/>
        <end position="853"/>
    </location>
</feature>
<dbReference type="HOGENOM" id="CLU_009483_0_0_1"/>
<name>W2RSG5_CYPE1</name>
<dbReference type="eggNOG" id="ENOG502QUNM">
    <property type="taxonomic scope" value="Eukaryota"/>
</dbReference>
<gene>
    <name evidence="9" type="ORF">HMPREF1541_05669</name>
</gene>
<dbReference type="VEuPathDB" id="FungiDB:HMPREF1541_05669"/>
<dbReference type="OrthoDB" id="341482at2759"/>
<keyword evidence="6" id="KW-0906">Nuclear pore complex</keyword>
<evidence type="ECO:0000256" key="2">
    <source>
        <dbReference type="ARBA" id="ARBA00022448"/>
    </source>
</evidence>
<evidence type="ECO:0000313" key="10">
    <source>
        <dbReference type="Proteomes" id="UP000030752"/>
    </source>
</evidence>
<evidence type="ECO:0000256" key="7">
    <source>
        <dbReference type="ARBA" id="ARBA00023242"/>
    </source>
</evidence>
<evidence type="ECO:0000256" key="5">
    <source>
        <dbReference type="ARBA" id="ARBA00023010"/>
    </source>
</evidence>
<dbReference type="STRING" id="1220924.W2RSG5"/>
<evidence type="ECO:0000256" key="3">
    <source>
        <dbReference type="ARBA" id="ARBA00022816"/>
    </source>
</evidence>
<feature type="compositionally biased region" description="Polar residues" evidence="8">
    <location>
        <begin position="592"/>
        <end position="620"/>
    </location>
</feature>
<evidence type="ECO:0000256" key="8">
    <source>
        <dbReference type="SAM" id="MobiDB-lite"/>
    </source>
</evidence>
<evidence type="ECO:0008006" key="11">
    <source>
        <dbReference type="Google" id="ProtNLM"/>
    </source>
</evidence>
<proteinExistence type="predicted"/>
<comment type="subcellular location">
    <subcellularLocation>
        <location evidence="1">Nucleus</location>
        <location evidence="1">Nuclear pore complex</location>
    </subcellularLocation>
</comment>
<dbReference type="GO" id="GO:0000055">
    <property type="term" value="P:ribosomal large subunit export from nucleus"/>
    <property type="evidence" value="ECO:0007669"/>
    <property type="project" value="InterPro"/>
</dbReference>
<protein>
    <recommendedName>
        <fullName evidence="11">Nuclear pore complex protein An-Nup82</fullName>
    </recommendedName>
</protein>
<evidence type="ECO:0000256" key="6">
    <source>
        <dbReference type="ARBA" id="ARBA00023132"/>
    </source>
</evidence>
<feature type="region of interest" description="Disordered" evidence="8">
    <location>
        <begin position="831"/>
        <end position="865"/>
    </location>
</feature>
<dbReference type="GO" id="GO:0006406">
    <property type="term" value="P:mRNA export from nucleus"/>
    <property type="evidence" value="ECO:0007669"/>
    <property type="project" value="TreeGrafter"/>
</dbReference>
<dbReference type="PANTHER" id="PTHR13257:SF0">
    <property type="entry name" value="NUCLEAR PORE COMPLEX PROTEIN NUP88"/>
    <property type="match status" value="1"/>
</dbReference>
<feature type="region of interest" description="Disordered" evidence="8">
    <location>
        <begin position="1"/>
        <end position="40"/>
    </location>
</feature>
<reference evidence="9 10" key="1">
    <citation type="submission" date="2013-03" db="EMBL/GenBank/DDBJ databases">
        <title>The Genome Sequence of Phialophora europaea CBS 101466.</title>
        <authorList>
            <consortium name="The Broad Institute Genomics Platform"/>
            <person name="Cuomo C."/>
            <person name="de Hoog S."/>
            <person name="Gorbushina A."/>
            <person name="Walker B."/>
            <person name="Young S.K."/>
            <person name="Zeng Q."/>
            <person name="Gargeya S."/>
            <person name="Fitzgerald M."/>
            <person name="Haas B."/>
            <person name="Abouelleil A."/>
            <person name="Allen A.W."/>
            <person name="Alvarado L."/>
            <person name="Arachchi H.M."/>
            <person name="Berlin A.M."/>
            <person name="Chapman S.B."/>
            <person name="Gainer-Dewar J."/>
            <person name="Goldberg J."/>
            <person name="Griggs A."/>
            <person name="Gujja S."/>
            <person name="Hansen M."/>
            <person name="Howarth C."/>
            <person name="Imamovic A."/>
            <person name="Ireland A."/>
            <person name="Larimer J."/>
            <person name="McCowan C."/>
            <person name="Murphy C."/>
            <person name="Pearson M."/>
            <person name="Poon T.W."/>
            <person name="Priest M."/>
            <person name="Roberts A."/>
            <person name="Saif S."/>
            <person name="Shea T."/>
            <person name="Sisk P."/>
            <person name="Sykes S."/>
            <person name="Wortman J."/>
            <person name="Nusbaum C."/>
            <person name="Birren B."/>
        </authorList>
    </citation>
    <scope>NUCLEOTIDE SEQUENCE [LARGE SCALE GENOMIC DNA]</scope>
    <source>
        <strain evidence="9 10">CBS 101466</strain>
    </source>
</reference>
<dbReference type="RefSeq" id="XP_008718231.1">
    <property type="nucleotide sequence ID" value="XM_008720009.1"/>
</dbReference>
<feature type="compositionally biased region" description="Basic and acidic residues" evidence="8">
    <location>
        <begin position="831"/>
        <end position="840"/>
    </location>
</feature>
<dbReference type="EMBL" id="KB822721">
    <property type="protein sequence ID" value="ETN39446.1"/>
    <property type="molecule type" value="Genomic_DNA"/>
</dbReference>
<dbReference type="InterPro" id="IPR037700">
    <property type="entry name" value="NUP88/NUP82"/>
</dbReference>
<feature type="region of interest" description="Disordered" evidence="8">
    <location>
        <begin position="587"/>
        <end position="626"/>
    </location>
</feature>
<keyword evidence="4" id="KW-0653">Protein transport</keyword>
<keyword evidence="10" id="KW-1185">Reference proteome</keyword>
<dbReference type="GO" id="GO:0006606">
    <property type="term" value="P:protein import into nucleus"/>
    <property type="evidence" value="ECO:0007669"/>
    <property type="project" value="TreeGrafter"/>
</dbReference>
<keyword evidence="7" id="KW-0539">Nucleus</keyword>
<accession>W2RSG5</accession>
<dbReference type="GeneID" id="19973008"/>
<evidence type="ECO:0000313" key="9">
    <source>
        <dbReference type="EMBL" id="ETN39446.1"/>
    </source>
</evidence>
<dbReference type="PANTHER" id="PTHR13257">
    <property type="entry name" value="NUCLEOPORIN NUP84-RELATED"/>
    <property type="match status" value="1"/>
</dbReference>
<dbReference type="Proteomes" id="UP000030752">
    <property type="component" value="Unassembled WGS sequence"/>
</dbReference>